<dbReference type="InterPro" id="IPR041740">
    <property type="entry name" value="AKii-LysC-BS"/>
</dbReference>
<keyword evidence="8 15" id="KW-0808">Transferase</keyword>
<dbReference type="PROSITE" id="PS00324">
    <property type="entry name" value="ASPARTOKINASE"/>
    <property type="match status" value="1"/>
</dbReference>
<dbReference type="PANTHER" id="PTHR21499:SF3">
    <property type="entry name" value="ASPARTOKINASE"/>
    <property type="match status" value="1"/>
</dbReference>
<dbReference type="GO" id="GO:0009088">
    <property type="term" value="P:threonine biosynthetic process"/>
    <property type="evidence" value="ECO:0007669"/>
    <property type="project" value="UniProtKB-UniPathway"/>
</dbReference>
<gene>
    <name evidence="18" type="ORF">FS320_22110</name>
</gene>
<evidence type="ECO:0000256" key="16">
    <source>
        <dbReference type="RuleBase" id="RU004249"/>
    </source>
</evidence>
<dbReference type="CDD" id="cd04261">
    <property type="entry name" value="AAK_AKii-LysC-BS"/>
    <property type="match status" value="1"/>
</dbReference>
<feature type="binding site" evidence="14">
    <location>
        <position position="74"/>
    </location>
    <ligand>
        <name>substrate</name>
    </ligand>
</feature>
<dbReference type="EMBL" id="VOSK01000107">
    <property type="protein sequence ID" value="MPR27787.1"/>
    <property type="molecule type" value="Genomic_DNA"/>
</dbReference>
<evidence type="ECO:0000259" key="17">
    <source>
        <dbReference type="PROSITE" id="PS51671"/>
    </source>
</evidence>
<dbReference type="InterPro" id="IPR018042">
    <property type="entry name" value="Aspartate_kinase_CS"/>
</dbReference>
<dbReference type="PIRSF" id="PIRSF000726">
    <property type="entry name" value="Asp_kin"/>
    <property type="match status" value="1"/>
</dbReference>
<dbReference type="GO" id="GO:0004072">
    <property type="term" value="F:aspartate kinase activity"/>
    <property type="evidence" value="ECO:0007669"/>
    <property type="project" value="UniProtKB-EC"/>
</dbReference>
<dbReference type="GO" id="GO:0005524">
    <property type="term" value="F:ATP binding"/>
    <property type="evidence" value="ECO:0007669"/>
    <property type="project" value="UniProtKB-KW"/>
</dbReference>
<dbReference type="GO" id="GO:0005829">
    <property type="term" value="C:cytosol"/>
    <property type="evidence" value="ECO:0007669"/>
    <property type="project" value="TreeGrafter"/>
</dbReference>
<dbReference type="UniPathway" id="UPA00051">
    <property type="reaction ID" value="UER00462"/>
</dbReference>
<dbReference type="CDD" id="cd04923">
    <property type="entry name" value="ACT_AK-LysC-DapG-like_2"/>
    <property type="match status" value="1"/>
</dbReference>
<comment type="catalytic activity">
    <reaction evidence="13 15">
        <text>L-aspartate + ATP = 4-phospho-L-aspartate + ADP</text>
        <dbReference type="Rhea" id="RHEA:23776"/>
        <dbReference type="ChEBI" id="CHEBI:29991"/>
        <dbReference type="ChEBI" id="CHEBI:30616"/>
        <dbReference type="ChEBI" id="CHEBI:57535"/>
        <dbReference type="ChEBI" id="CHEBI:456216"/>
        <dbReference type="EC" id="2.7.2.4"/>
    </reaction>
</comment>
<dbReference type="UniPathway" id="UPA00050">
    <property type="reaction ID" value="UER00461"/>
</dbReference>
<dbReference type="GO" id="GO:0009090">
    <property type="term" value="P:homoserine biosynthetic process"/>
    <property type="evidence" value="ECO:0007669"/>
    <property type="project" value="TreeGrafter"/>
</dbReference>
<keyword evidence="10 15" id="KW-0418">Kinase</keyword>
<dbReference type="InterPro" id="IPR002912">
    <property type="entry name" value="ACT_dom"/>
</dbReference>
<dbReference type="FunFam" id="3.40.1160.10:FF:000002">
    <property type="entry name" value="Aspartokinase"/>
    <property type="match status" value="1"/>
</dbReference>
<dbReference type="UniPathway" id="UPA00034">
    <property type="reaction ID" value="UER00015"/>
</dbReference>
<protein>
    <recommendedName>
        <fullName evidence="6 15">Aspartokinase</fullName>
        <ecNumber evidence="5 15">2.7.2.4</ecNumber>
    </recommendedName>
</protein>
<dbReference type="NCBIfam" id="TIGR00657">
    <property type="entry name" value="asp_kinases"/>
    <property type="match status" value="1"/>
</dbReference>
<dbReference type="CDD" id="cd04913">
    <property type="entry name" value="ACT_AKii-LysC-BS-like_1"/>
    <property type="match status" value="1"/>
</dbReference>
<evidence type="ECO:0000313" key="18">
    <source>
        <dbReference type="EMBL" id="MPR27787.1"/>
    </source>
</evidence>
<dbReference type="Proteomes" id="UP000403266">
    <property type="component" value="Unassembled WGS sequence"/>
</dbReference>
<feature type="binding site" evidence="14">
    <location>
        <position position="181"/>
    </location>
    <ligand>
        <name>ATP</name>
        <dbReference type="ChEBI" id="CHEBI:30616"/>
    </ligand>
</feature>
<evidence type="ECO:0000256" key="10">
    <source>
        <dbReference type="ARBA" id="ARBA00022777"/>
    </source>
</evidence>
<feature type="binding site" evidence="14">
    <location>
        <position position="47"/>
    </location>
    <ligand>
        <name>substrate</name>
    </ligand>
</feature>
<accession>A0A5N7MLB6</accession>
<evidence type="ECO:0000256" key="12">
    <source>
        <dbReference type="ARBA" id="ARBA00023154"/>
    </source>
</evidence>
<evidence type="ECO:0000256" key="14">
    <source>
        <dbReference type="PIRSR" id="PIRSR000726-1"/>
    </source>
</evidence>
<comment type="pathway">
    <text evidence="3 16">Amino-acid biosynthesis; L-threonine biosynthesis; L-threonine from L-aspartate: step 1/5.</text>
</comment>
<evidence type="ECO:0000256" key="7">
    <source>
        <dbReference type="ARBA" id="ARBA00022605"/>
    </source>
</evidence>
<evidence type="ECO:0000256" key="4">
    <source>
        <dbReference type="ARBA" id="ARBA00010122"/>
    </source>
</evidence>
<dbReference type="Pfam" id="PF22468">
    <property type="entry name" value="ACT_9"/>
    <property type="match status" value="2"/>
</dbReference>
<dbReference type="Gene3D" id="3.30.2130.10">
    <property type="entry name" value="VC0802-like"/>
    <property type="match status" value="1"/>
</dbReference>
<dbReference type="InterPro" id="IPR001048">
    <property type="entry name" value="Asp/Glu/Uridylate_kinase"/>
</dbReference>
<dbReference type="SUPFAM" id="SSF53633">
    <property type="entry name" value="Carbamate kinase-like"/>
    <property type="match status" value="1"/>
</dbReference>
<dbReference type="Gene3D" id="3.40.1160.10">
    <property type="entry name" value="Acetylglutamate kinase-like"/>
    <property type="match status" value="1"/>
</dbReference>
<reference evidence="18 19" key="1">
    <citation type="journal article" date="2019" name="Syst. Appl. Microbiol.">
        <title>Microvirga tunisiensis sp. nov., a root nodule symbiotic bacterium isolated from Lupinus micranthus and L. luteus grown in Northern Tunisia.</title>
        <authorList>
            <person name="Msaddak A."/>
            <person name="Rejili M."/>
            <person name="Duran D."/>
            <person name="Mars M."/>
            <person name="Palacios J.M."/>
            <person name="Ruiz-Argueso T."/>
            <person name="Rey L."/>
            <person name="Imperial J."/>
        </authorList>
    </citation>
    <scope>NUCLEOTIDE SEQUENCE [LARGE SCALE GENOMIC DNA]</scope>
    <source>
        <strain evidence="18 19">Lmie10</strain>
    </source>
</reference>
<dbReference type="NCBIfam" id="NF005154">
    <property type="entry name" value="PRK06635.1-2"/>
    <property type="match status" value="1"/>
</dbReference>
<evidence type="ECO:0000256" key="2">
    <source>
        <dbReference type="ARBA" id="ARBA00004986"/>
    </source>
</evidence>
<dbReference type="RefSeq" id="WP_152714102.1">
    <property type="nucleotide sequence ID" value="NZ_VOSJ01000109.1"/>
</dbReference>
<dbReference type="SUPFAM" id="SSF55021">
    <property type="entry name" value="ACT-like"/>
    <property type="match status" value="2"/>
</dbReference>
<evidence type="ECO:0000256" key="5">
    <source>
        <dbReference type="ARBA" id="ARBA00013059"/>
    </source>
</evidence>
<dbReference type="EC" id="2.7.2.4" evidence="5 15"/>
<organism evidence="18 19">
    <name type="scientific">Microvirga tunisiensis</name>
    <dbReference type="NCBI Taxonomy" id="2108360"/>
    <lineage>
        <taxon>Bacteria</taxon>
        <taxon>Pseudomonadati</taxon>
        <taxon>Pseudomonadota</taxon>
        <taxon>Alphaproteobacteria</taxon>
        <taxon>Hyphomicrobiales</taxon>
        <taxon>Methylobacteriaceae</taxon>
        <taxon>Microvirga</taxon>
    </lineage>
</organism>
<evidence type="ECO:0000256" key="15">
    <source>
        <dbReference type="RuleBase" id="RU003448"/>
    </source>
</evidence>
<dbReference type="Pfam" id="PF00696">
    <property type="entry name" value="AA_kinase"/>
    <property type="match status" value="1"/>
</dbReference>
<dbReference type="InterPro" id="IPR036393">
    <property type="entry name" value="AceGlu_kinase-like_sf"/>
</dbReference>
<dbReference type="InterPro" id="IPR054352">
    <property type="entry name" value="ACT_Aspartokinase"/>
</dbReference>
<evidence type="ECO:0000256" key="1">
    <source>
        <dbReference type="ARBA" id="ARBA00004766"/>
    </source>
</evidence>
<dbReference type="PROSITE" id="PS51671">
    <property type="entry name" value="ACT"/>
    <property type="match status" value="1"/>
</dbReference>
<name>A0A5N7MLB6_9HYPH</name>
<dbReference type="NCBIfam" id="NF005155">
    <property type="entry name" value="PRK06635.1-4"/>
    <property type="match status" value="1"/>
</dbReference>
<dbReference type="PANTHER" id="PTHR21499">
    <property type="entry name" value="ASPARTATE KINASE"/>
    <property type="match status" value="1"/>
</dbReference>
<evidence type="ECO:0000256" key="9">
    <source>
        <dbReference type="ARBA" id="ARBA00022741"/>
    </source>
</evidence>
<feature type="domain" description="ACT" evidence="17">
    <location>
        <begin position="270"/>
        <end position="354"/>
    </location>
</feature>
<dbReference type="InterPro" id="IPR001341">
    <property type="entry name" value="Asp_kinase"/>
</dbReference>
<evidence type="ECO:0000256" key="13">
    <source>
        <dbReference type="ARBA" id="ARBA00047872"/>
    </source>
</evidence>
<evidence type="ECO:0000256" key="8">
    <source>
        <dbReference type="ARBA" id="ARBA00022679"/>
    </source>
</evidence>
<feature type="binding site" evidence="14">
    <location>
        <position position="186"/>
    </location>
    <ligand>
        <name>ATP</name>
        <dbReference type="ChEBI" id="CHEBI:30616"/>
    </ligand>
</feature>
<dbReference type="OrthoDB" id="9799110at2"/>
<keyword evidence="19" id="KW-1185">Reference proteome</keyword>
<comment type="similarity">
    <text evidence="4 15">Belongs to the aspartokinase family.</text>
</comment>
<keyword evidence="11 14" id="KW-0067">ATP-binding</keyword>
<sequence length="412" mass="44334">MPRLVMKFGGTSVATVERIRNVARHVKREVEAGYDVAVVVSAMAGKTNELVGWVKDASGLYDSKEYDVVVASGEQVTSGLLAIALQEMGLKARSWQGWQIPIMTSEAHGSARIAAIDGTGILKSFTDNREVAVVSGFQGVHQPTGRVTTLGRGGSDTSAVALAAAIQAERCDIYTDVDGVYTTDPRIVPKARRLDKVSYEEMLEMASLGAKVLQVRSVELAMMHRVPTYVRSSFDDPADPKLGTLICDEEDIMEQQIVTGIAYSRDEAQITLRDIADKPGIAASIFVPLADANINVDMIIQVVSDNAATTDLTFTVPTADYERAVAILNTHRDEIAFKELQGATDVVKVSAIGVGMRSHAGVAARAFKALADKGINIRAITTSEIKFSVLIESAYTELAVRTLHSLYGLDQA</sequence>
<dbReference type="GO" id="GO:0009089">
    <property type="term" value="P:lysine biosynthetic process via diaminopimelate"/>
    <property type="evidence" value="ECO:0007669"/>
    <property type="project" value="UniProtKB-UniPathway"/>
</dbReference>
<evidence type="ECO:0000313" key="19">
    <source>
        <dbReference type="Proteomes" id="UP000403266"/>
    </source>
</evidence>
<evidence type="ECO:0000256" key="6">
    <source>
        <dbReference type="ARBA" id="ARBA00016273"/>
    </source>
</evidence>
<dbReference type="InterPro" id="IPR045865">
    <property type="entry name" value="ACT-like_dom_sf"/>
</dbReference>
<feature type="binding site" evidence="14">
    <location>
        <begin position="7"/>
        <end position="10"/>
    </location>
    <ligand>
        <name>ATP</name>
        <dbReference type="ChEBI" id="CHEBI:30616"/>
    </ligand>
</feature>
<dbReference type="AlphaFoldDB" id="A0A5N7MLB6"/>
<evidence type="ECO:0000256" key="3">
    <source>
        <dbReference type="ARBA" id="ARBA00005139"/>
    </source>
</evidence>
<keyword evidence="9 14" id="KW-0547">Nucleotide-binding</keyword>
<dbReference type="NCBIfam" id="TIGR00656">
    <property type="entry name" value="asp_kin_monofn"/>
    <property type="match status" value="1"/>
</dbReference>
<comment type="pathway">
    <text evidence="1 16">Amino-acid biosynthesis; L-lysine biosynthesis via DAP pathway; (S)-tetrahydrodipicolinate from L-aspartate: step 1/4.</text>
</comment>
<feature type="binding site" evidence="14">
    <location>
        <begin position="211"/>
        <end position="212"/>
    </location>
    <ligand>
        <name>ATP</name>
        <dbReference type="ChEBI" id="CHEBI:30616"/>
    </ligand>
</feature>
<keyword evidence="12" id="KW-0457">Lysine biosynthesis</keyword>
<comment type="caution">
    <text evidence="18">The sequence shown here is derived from an EMBL/GenBank/DDBJ whole genome shotgun (WGS) entry which is preliminary data.</text>
</comment>
<dbReference type="InterPro" id="IPR005260">
    <property type="entry name" value="Asp_kin_monofn"/>
</dbReference>
<proteinExistence type="inferred from homology"/>
<keyword evidence="7 16" id="KW-0028">Amino-acid biosynthesis</keyword>
<feature type="binding site" evidence="14">
    <location>
        <begin position="175"/>
        <end position="176"/>
    </location>
    <ligand>
        <name>ATP</name>
        <dbReference type="ChEBI" id="CHEBI:30616"/>
    </ligand>
</feature>
<comment type="pathway">
    <text evidence="2 16">Amino-acid biosynthesis; L-methionine biosynthesis via de novo pathway; L-homoserine from L-aspartate: step 1/3.</text>
</comment>
<dbReference type="FunFam" id="3.30.2130.10:FF:000002">
    <property type="entry name" value="Aspartokinase"/>
    <property type="match status" value="1"/>
</dbReference>
<evidence type="ECO:0000256" key="11">
    <source>
        <dbReference type="ARBA" id="ARBA00022840"/>
    </source>
</evidence>